<name>A0ACC1DDI4_9NEOP</name>
<accession>A0ACC1DDI4</accession>
<comment type="caution">
    <text evidence="1">The sequence shown here is derived from an EMBL/GenBank/DDBJ whole genome shotgun (WGS) entry which is preliminary data.</text>
</comment>
<gene>
    <name evidence="1" type="ORF">K1T71_003577</name>
</gene>
<proteinExistence type="predicted"/>
<organism evidence="1 2">
    <name type="scientific">Dendrolimus kikuchii</name>
    <dbReference type="NCBI Taxonomy" id="765133"/>
    <lineage>
        <taxon>Eukaryota</taxon>
        <taxon>Metazoa</taxon>
        <taxon>Ecdysozoa</taxon>
        <taxon>Arthropoda</taxon>
        <taxon>Hexapoda</taxon>
        <taxon>Insecta</taxon>
        <taxon>Pterygota</taxon>
        <taxon>Neoptera</taxon>
        <taxon>Endopterygota</taxon>
        <taxon>Lepidoptera</taxon>
        <taxon>Glossata</taxon>
        <taxon>Ditrysia</taxon>
        <taxon>Bombycoidea</taxon>
        <taxon>Lasiocampidae</taxon>
        <taxon>Dendrolimus</taxon>
    </lineage>
</organism>
<evidence type="ECO:0000313" key="2">
    <source>
        <dbReference type="Proteomes" id="UP000824533"/>
    </source>
</evidence>
<dbReference type="EMBL" id="CM034391">
    <property type="protein sequence ID" value="KAJ0181492.1"/>
    <property type="molecule type" value="Genomic_DNA"/>
</dbReference>
<keyword evidence="2" id="KW-1185">Reference proteome</keyword>
<dbReference type="Proteomes" id="UP000824533">
    <property type="component" value="Linkage Group LG05"/>
</dbReference>
<evidence type="ECO:0000313" key="1">
    <source>
        <dbReference type="EMBL" id="KAJ0181492.1"/>
    </source>
</evidence>
<protein>
    <submittedName>
        <fullName evidence="1">Uncharacterized protein</fullName>
    </submittedName>
</protein>
<sequence length="506" mass="58685">MNDFITITTLFCFIIKPFEGMVILENYSQYKDQLIDAEFISSVGGQVYLTADEIKANGVLMYWKNKEVEASIKYPQYNNFSKHYFMYKDDIWKSKVYQIIKKMPKGAALHIHSSMSLDPDTLMTFTYEDHLYICREPGYVNYKFFKTTPSKLCSSKWSLLSELRSVASNVTLFDVELRRHFTLVTDSIEEQNADINYIWDKFNKIHKTIKGLIGYRPVREKFIHAALKKFYEDNIMYIEIRSGLQKLYELDDSVHDQMYLVEMYKRVTQKFIEEHPDFIGIKLILTSHRKKDLKLVASDMELACKLKNEMPNLVAGYDLVGQEDLGNPLSYYLPTLKENQNELNFYLHGGETNFYGTSSDENLFDAIFAGTKRIGHGYALVKHPYLLNIVMQKDIAVEVNVVSNVVLSLVRDVRNHPLATFLALDLPIVLSSDDPGVWEADPLSHDYYIAFVGVASKHADIRLLKQLALNSIKYSVLNDADKERAFGIFNKKWNIFIKEVNNFQEY</sequence>
<reference evidence="1 2" key="1">
    <citation type="journal article" date="2021" name="Front. Genet.">
        <title>Chromosome-Level Genome Assembly Reveals Significant Gene Expansion in the Toll and IMD Signaling Pathways of Dendrolimus kikuchii.</title>
        <authorList>
            <person name="Zhou J."/>
            <person name="Wu P."/>
            <person name="Xiong Z."/>
            <person name="Liu N."/>
            <person name="Zhao N."/>
            <person name="Ji M."/>
            <person name="Qiu Y."/>
            <person name="Yang B."/>
        </authorList>
    </citation>
    <scope>NUCLEOTIDE SEQUENCE [LARGE SCALE GENOMIC DNA]</scope>
    <source>
        <strain evidence="1">Ann1</strain>
    </source>
</reference>